<protein>
    <submittedName>
        <fullName evidence="10">Fungal-specific transcription factor domain-containing protein</fullName>
    </submittedName>
</protein>
<dbReference type="InterPro" id="IPR036864">
    <property type="entry name" value="Zn2-C6_fun-type_DNA-bd_sf"/>
</dbReference>
<keyword evidence="11" id="KW-1185">Reference proteome</keyword>
<evidence type="ECO:0000256" key="2">
    <source>
        <dbReference type="ARBA" id="ARBA00022723"/>
    </source>
</evidence>
<dbReference type="InterPro" id="IPR001138">
    <property type="entry name" value="Zn2Cys6_DnaBD"/>
</dbReference>
<dbReference type="AlphaFoldDB" id="A0AAE0JSR1"/>
<comment type="caution">
    <text evidence="10">The sequence shown here is derived from an EMBL/GenBank/DDBJ whole genome shotgun (WGS) entry which is preliminary data.</text>
</comment>
<dbReference type="Gene3D" id="4.10.240.10">
    <property type="entry name" value="Zn(2)-C6 fungal-type DNA-binding domain"/>
    <property type="match status" value="1"/>
</dbReference>
<dbReference type="InterPro" id="IPR052202">
    <property type="entry name" value="Yeast_MetPath_Reg"/>
</dbReference>
<gene>
    <name evidence="10" type="ORF">B0T24DRAFT_114635</name>
</gene>
<evidence type="ECO:0000313" key="11">
    <source>
        <dbReference type="Proteomes" id="UP001287356"/>
    </source>
</evidence>
<sequence>MDAADIFRQGLGSMVQRPPLNYFPRKPPIPVAHHRVDLESDAVHRIAHTLTACCRCRQRKTRCDPTLPRCLPCERSGSTCEYFDTTKGKKISRFYVVKLQEKVRQLEADLSQFTDEDNEYPRNNEEMVRPGGMVRLNETDETPRYLGPSSGIAMTRLLMEEAKRYTESNRIADLIPEVRERRIDRSNRMQSVVSMAGSISGPAGRKKSYPMVSAYPAPGLPSRHVADKLVEIFNQRAHIFTPILHEKIFADDLNAVFDGDTDPYRNFVVCMVMAISLQKLDTQYAGLADSYYLAAMQQFEEVVRPKDLRTLQCLVLIGQYSLLTPTRTAVYYVIGLATRICQQMGLGEEKTIALGISDPQTLDMRRRLSWIVTTNEFGLSHIMGRPNGFAKGDDLMDVNFFETVGDEDITPEGIRQGPICEKKLVAIHFCKMRLLQAELRRMLYEKSRPEPNHESHPWFIQMEQKLEEWRNTAPEKPEWCKPWFTGRYYSMIISLYRPSPQVPKPTSRAAMKCFDAANYIINLSSQQVSKAAVDITWIFLLSLYSSLNALLWTVSYREVREKHLREELEKLVDEAVAIIDQCSNRWPGSSSASQLYTVLSRACLQSYDAMIETPILSGASDVFNTPSSFADASSPDSEVSIPTNLSTGASPHQAQNQSASLFNTSPFGYVFDSTPEDMATQFAFDPNSPFQNQPAFRSNSIFLNPATDPNGRRFSYFPPDFTHSNEGHGPDRMEDLSPPGTSIPRNGLTPPPMARMYNTHPSPGIPSVSAAALPTPPESLAPPSANPSNTSLSPRLNGASIRTASPTPTPTLPHASPVPLSLQTSPSPVPGLKFEATDFGQPHQMKQQQHPQQLGMPPPRTPAFTIPPPRQPNTQQRALPTMVTDWFNPPPPFISPHAFSSGGGGGGMNAGYWGDGAVAATSSPFSDLGFGSGGSGSGDSYTVANGRGAAGGPPPSGLGVSSSGLMDSGFGAMFTGAAGLGDQYSFSQERHGSLSQEQQLELMDVLETEGLSDIDTFLNMGMGLGGGGISGGGVRWG</sequence>
<evidence type="ECO:0000259" key="9">
    <source>
        <dbReference type="PROSITE" id="PS50048"/>
    </source>
</evidence>
<dbReference type="CDD" id="cd00067">
    <property type="entry name" value="GAL4"/>
    <property type="match status" value="1"/>
</dbReference>
<dbReference type="Pfam" id="PF04082">
    <property type="entry name" value="Fungal_trans"/>
    <property type="match status" value="1"/>
</dbReference>
<dbReference type="GO" id="GO:0045944">
    <property type="term" value="P:positive regulation of transcription by RNA polymerase II"/>
    <property type="evidence" value="ECO:0007669"/>
    <property type="project" value="TreeGrafter"/>
</dbReference>
<reference evidence="10" key="1">
    <citation type="journal article" date="2023" name="Mol. Phylogenet. Evol.">
        <title>Genome-scale phylogeny and comparative genomics of the fungal order Sordariales.</title>
        <authorList>
            <person name="Hensen N."/>
            <person name="Bonometti L."/>
            <person name="Westerberg I."/>
            <person name="Brannstrom I.O."/>
            <person name="Guillou S."/>
            <person name="Cros-Aarteil S."/>
            <person name="Calhoun S."/>
            <person name="Haridas S."/>
            <person name="Kuo A."/>
            <person name="Mondo S."/>
            <person name="Pangilinan J."/>
            <person name="Riley R."/>
            <person name="LaButti K."/>
            <person name="Andreopoulos B."/>
            <person name="Lipzen A."/>
            <person name="Chen C."/>
            <person name="Yan M."/>
            <person name="Daum C."/>
            <person name="Ng V."/>
            <person name="Clum A."/>
            <person name="Steindorff A."/>
            <person name="Ohm R.A."/>
            <person name="Martin F."/>
            <person name="Silar P."/>
            <person name="Natvig D.O."/>
            <person name="Lalanne C."/>
            <person name="Gautier V."/>
            <person name="Ament-Velasquez S.L."/>
            <person name="Kruys A."/>
            <person name="Hutchinson M.I."/>
            <person name="Powell A.J."/>
            <person name="Barry K."/>
            <person name="Miller A.N."/>
            <person name="Grigoriev I.V."/>
            <person name="Debuchy R."/>
            <person name="Gladieux P."/>
            <person name="Hiltunen Thoren M."/>
            <person name="Johannesson H."/>
        </authorList>
    </citation>
    <scope>NUCLEOTIDE SEQUENCE</scope>
    <source>
        <strain evidence="10">CBS 958.72</strain>
    </source>
</reference>
<dbReference type="PANTHER" id="PTHR47782:SF8">
    <property type="entry name" value="ZN(II)2CYS6 TRANSCRIPTION FACTOR (EUROFUNG)"/>
    <property type="match status" value="1"/>
</dbReference>
<dbReference type="PROSITE" id="PS50048">
    <property type="entry name" value="ZN2_CY6_FUNGAL_2"/>
    <property type="match status" value="1"/>
</dbReference>
<evidence type="ECO:0000256" key="4">
    <source>
        <dbReference type="ARBA" id="ARBA00023015"/>
    </source>
</evidence>
<feature type="compositionally biased region" description="Low complexity" evidence="8">
    <location>
        <begin position="627"/>
        <end position="637"/>
    </location>
</feature>
<dbReference type="GO" id="GO:0006351">
    <property type="term" value="P:DNA-templated transcription"/>
    <property type="evidence" value="ECO:0007669"/>
    <property type="project" value="InterPro"/>
</dbReference>
<keyword evidence="7" id="KW-0539">Nucleus</keyword>
<dbReference type="GO" id="GO:0008270">
    <property type="term" value="F:zinc ion binding"/>
    <property type="evidence" value="ECO:0007669"/>
    <property type="project" value="InterPro"/>
</dbReference>
<keyword evidence="4" id="KW-0805">Transcription regulation</keyword>
<reference evidence="10" key="2">
    <citation type="submission" date="2023-06" db="EMBL/GenBank/DDBJ databases">
        <authorList>
            <consortium name="Lawrence Berkeley National Laboratory"/>
            <person name="Haridas S."/>
            <person name="Hensen N."/>
            <person name="Bonometti L."/>
            <person name="Westerberg I."/>
            <person name="Brannstrom I.O."/>
            <person name="Guillou S."/>
            <person name="Cros-Aarteil S."/>
            <person name="Calhoun S."/>
            <person name="Kuo A."/>
            <person name="Mondo S."/>
            <person name="Pangilinan J."/>
            <person name="Riley R."/>
            <person name="Labutti K."/>
            <person name="Andreopoulos B."/>
            <person name="Lipzen A."/>
            <person name="Chen C."/>
            <person name="Yanf M."/>
            <person name="Daum C."/>
            <person name="Ng V."/>
            <person name="Clum A."/>
            <person name="Steindorff A."/>
            <person name="Ohm R."/>
            <person name="Martin F."/>
            <person name="Silar P."/>
            <person name="Natvig D."/>
            <person name="Lalanne C."/>
            <person name="Gautier V."/>
            <person name="Ament-Velasquez S.L."/>
            <person name="Kruys A."/>
            <person name="Hutchinson M.I."/>
            <person name="Powell A.J."/>
            <person name="Barry K."/>
            <person name="Miller A.N."/>
            <person name="Grigoriev I.V."/>
            <person name="Debuchy R."/>
            <person name="Gladieux P."/>
            <person name="Thoren M.H."/>
            <person name="Johannesson H."/>
        </authorList>
    </citation>
    <scope>NUCLEOTIDE SEQUENCE</scope>
    <source>
        <strain evidence="10">CBS 958.72</strain>
    </source>
</reference>
<feature type="compositionally biased region" description="Polar residues" evidence="8">
    <location>
        <begin position="640"/>
        <end position="657"/>
    </location>
</feature>
<dbReference type="PROSITE" id="PS00463">
    <property type="entry name" value="ZN2_CY6_FUNGAL_1"/>
    <property type="match status" value="1"/>
</dbReference>
<dbReference type="Proteomes" id="UP001287356">
    <property type="component" value="Unassembled WGS sequence"/>
</dbReference>
<dbReference type="CDD" id="cd12148">
    <property type="entry name" value="fungal_TF_MHR"/>
    <property type="match status" value="1"/>
</dbReference>
<evidence type="ECO:0000256" key="3">
    <source>
        <dbReference type="ARBA" id="ARBA00022833"/>
    </source>
</evidence>
<feature type="compositionally biased region" description="Basic and acidic residues" evidence="8">
    <location>
        <begin position="723"/>
        <end position="735"/>
    </location>
</feature>
<dbReference type="GO" id="GO:0000981">
    <property type="term" value="F:DNA-binding transcription factor activity, RNA polymerase II-specific"/>
    <property type="evidence" value="ECO:0007669"/>
    <property type="project" value="InterPro"/>
</dbReference>
<feature type="region of interest" description="Disordered" evidence="8">
    <location>
        <begin position="627"/>
        <end position="657"/>
    </location>
</feature>
<dbReference type="SUPFAM" id="SSF57701">
    <property type="entry name" value="Zn2/Cys6 DNA-binding domain"/>
    <property type="match status" value="1"/>
</dbReference>
<evidence type="ECO:0000256" key="8">
    <source>
        <dbReference type="SAM" id="MobiDB-lite"/>
    </source>
</evidence>
<comment type="subcellular location">
    <subcellularLocation>
        <location evidence="1">Nucleus</location>
    </subcellularLocation>
</comment>
<evidence type="ECO:0000256" key="7">
    <source>
        <dbReference type="ARBA" id="ARBA00023242"/>
    </source>
</evidence>
<dbReference type="EMBL" id="JAULSN010000012">
    <property type="protein sequence ID" value="KAK3361123.1"/>
    <property type="molecule type" value="Genomic_DNA"/>
</dbReference>
<dbReference type="GO" id="GO:0005634">
    <property type="term" value="C:nucleus"/>
    <property type="evidence" value="ECO:0007669"/>
    <property type="project" value="UniProtKB-SubCell"/>
</dbReference>
<keyword evidence="6" id="KW-0804">Transcription</keyword>
<feature type="domain" description="Zn(2)-C6 fungal-type" evidence="9">
    <location>
        <begin position="52"/>
        <end position="82"/>
    </location>
</feature>
<name>A0AAE0JSR1_9PEZI</name>
<keyword evidence="3" id="KW-0862">Zinc</keyword>
<dbReference type="Pfam" id="PF00172">
    <property type="entry name" value="Zn_clus"/>
    <property type="match status" value="1"/>
</dbReference>
<evidence type="ECO:0000256" key="1">
    <source>
        <dbReference type="ARBA" id="ARBA00004123"/>
    </source>
</evidence>
<evidence type="ECO:0000256" key="6">
    <source>
        <dbReference type="ARBA" id="ARBA00023163"/>
    </source>
</evidence>
<dbReference type="SMART" id="SM00066">
    <property type="entry name" value="GAL4"/>
    <property type="match status" value="1"/>
</dbReference>
<feature type="region of interest" description="Disordered" evidence="8">
    <location>
        <begin position="718"/>
        <end position="836"/>
    </location>
</feature>
<accession>A0AAE0JSR1</accession>
<keyword evidence="2" id="KW-0479">Metal-binding</keyword>
<evidence type="ECO:0000256" key="5">
    <source>
        <dbReference type="ARBA" id="ARBA00023125"/>
    </source>
</evidence>
<dbReference type="PANTHER" id="PTHR47782">
    <property type="entry name" value="ZN(II)2CYS6 TRANSCRIPTION FACTOR (EUROFUNG)-RELATED"/>
    <property type="match status" value="1"/>
</dbReference>
<keyword evidence="5" id="KW-0238">DNA-binding</keyword>
<proteinExistence type="predicted"/>
<dbReference type="GO" id="GO:0043565">
    <property type="term" value="F:sequence-specific DNA binding"/>
    <property type="evidence" value="ECO:0007669"/>
    <property type="project" value="TreeGrafter"/>
</dbReference>
<feature type="compositionally biased region" description="Polar residues" evidence="8">
    <location>
        <begin position="786"/>
        <end position="806"/>
    </location>
</feature>
<dbReference type="InterPro" id="IPR007219">
    <property type="entry name" value="XnlR_reg_dom"/>
</dbReference>
<organism evidence="10 11">
    <name type="scientific">Lasiosphaeria ovina</name>
    <dbReference type="NCBI Taxonomy" id="92902"/>
    <lineage>
        <taxon>Eukaryota</taxon>
        <taxon>Fungi</taxon>
        <taxon>Dikarya</taxon>
        <taxon>Ascomycota</taxon>
        <taxon>Pezizomycotina</taxon>
        <taxon>Sordariomycetes</taxon>
        <taxon>Sordariomycetidae</taxon>
        <taxon>Sordariales</taxon>
        <taxon>Lasiosphaeriaceae</taxon>
        <taxon>Lasiosphaeria</taxon>
    </lineage>
</organism>
<evidence type="ECO:0000313" key="10">
    <source>
        <dbReference type="EMBL" id="KAK3361123.1"/>
    </source>
</evidence>